<keyword evidence="1" id="KW-0734">Signal transduction inhibitor</keyword>
<evidence type="ECO:0000313" key="6">
    <source>
        <dbReference type="Proteomes" id="UP001153737"/>
    </source>
</evidence>
<dbReference type="OrthoDB" id="196547at2759"/>
<dbReference type="InterPro" id="IPR047016">
    <property type="entry name" value="RGS6/7/9/11"/>
</dbReference>
<dbReference type="Proteomes" id="UP001153737">
    <property type="component" value="Chromosome 15"/>
</dbReference>
<feature type="region of interest" description="Disordered" evidence="3">
    <location>
        <begin position="482"/>
        <end position="543"/>
    </location>
</feature>
<organism evidence="5 6">
    <name type="scientific">Phaedon cochleariae</name>
    <name type="common">Mustard beetle</name>
    <dbReference type="NCBI Taxonomy" id="80249"/>
    <lineage>
        <taxon>Eukaryota</taxon>
        <taxon>Metazoa</taxon>
        <taxon>Ecdysozoa</taxon>
        <taxon>Arthropoda</taxon>
        <taxon>Hexapoda</taxon>
        <taxon>Insecta</taxon>
        <taxon>Pterygota</taxon>
        <taxon>Neoptera</taxon>
        <taxon>Endopterygota</taxon>
        <taxon>Coleoptera</taxon>
        <taxon>Polyphaga</taxon>
        <taxon>Cucujiformia</taxon>
        <taxon>Chrysomeloidea</taxon>
        <taxon>Chrysomelidae</taxon>
        <taxon>Chrysomelinae</taxon>
        <taxon>Chrysomelini</taxon>
        <taxon>Phaedon</taxon>
    </lineage>
</organism>
<protein>
    <recommendedName>
        <fullName evidence="4">Regulator of G-protein signalling DHEX domain-containing protein</fullName>
    </recommendedName>
</protein>
<dbReference type="InterPro" id="IPR040759">
    <property type="entry name" value="RGS_DHEX"/>
</dbReference>
<keyword evidence="2" id="KW-0175">Coiled coil</keyword>
<dbReference type="GO" id="GO:0005737">
    <property type="term" value="C:cytoplasm"/>
    <property type="evidence" value="ECO:0007669"/>
    <property type="project" value="TreeGrafter"/>
</dbReference>
<dbReference type="AlphaFoldDB" id="A0A9N9SG37"/>
<dbReference type="GO" id="GO:0043005">
    <property type="term" value="C:neuron projection"/>
    <property type="evidence" value="ECO:0007669"/>
    <property type="project" value="TreeGrafter"/>
</dbReference>
<feature type="domain" description="Regulator of G-protein signalling DHEX" evidence="4">
    <location>
        <begin position="154"/>
        <end position="252"/>
    </location>
</feature>
<evidence type="ECO:0000256" key="1">
    <source>
        <dbReference type="ARBA" id="ARBA00022700"/>
    </source>
</evidence>
<feature type="compositionally biased region" description="Polar residues" evidence="3">
    <location>
        <begin position="533"/>
        <end position="543"/>
    </location>
</feature>
<dbReference type="Pfam" id="PF18148">
    <property type="entry name" value="RGS_DHEX"/>
    <property type="match status" value="1"/>
</dbReference>
<proteinExistence type="predicted"/>
<dbReference type="GO" id="GO:0005096">
    <property type="term" value="F:GTPase activator activity"/>
    <property type="evidence" value="ECO:0007669"/>
    <property type="project" value="TreeGrafter"/>
</dbReference>
<gene>
    <name evidence="5" type="ORF">PHAECO_LOCUS4935</name>
</gene>
<dbReference type="PANTHER" id="PTHR45746:SF5">
    <property type="entry name" value="REGULATOR OF G-PROTEIN SIGNALING 7"/>
    <property type="match status" value="1"/>
</dbReference>
<accession>A0A9N9SG37</accession>
<dbReference type="GO" id="GO:0005886">
    <property type="term" value="C:plasma membrane"/>
    <property type="evidence" value="ECO:0007669"/>
    <property type="project" value="TreeGrafter"/>
</dbReference>
<dbReference type="GO" id="GO:0008277">
    <property type="term" value="P:regulation of G protein-coupled receptor signaling pathway"/>
    <property type="evidence" value="ECO:0007669"/>
    <property type="project" value="InterPro"/>
</dbReference>
<dbReference type="Pfam" id="PF07165">
    <property type="entry name" value="DUF1397"/>
    <property type="match status" value="1"/>
</dbReference>
<keyword evidence="6" id="KW-1185">Reference proteome</keyword>
<dbReference type="InterPro" id="IPR009832">
    <property type="entry name" value="DUF1397"/>
</dbReference>
<dbReference type="InterPro" id="IPR036390">
    <property type="entry name" value="WH_DNA-bd_sf"/>
</dbReference>
<dbReference type="PANTHER" id="PTHR45746">
    <property type="entry name" value="LP21163P"/>
    <property type="match status" value="1"/>
</dbReference>
<evidence type="ECO:0000256" key="3">
    <source>
        <dbReference type="SAM" id="MobiDB-lite"/>
    </source>
</evidence>
<feature type="coiled-coil region" evidence="2">
    <location>
        <begin position="304"/>
        <end position="356"/>
    </location>
</feature>
<dbReference type="Gene3D" id="1.10.1240.60">
    <property type="match status" value="1"/>
</dbReference>
<name>A0A9N9SG37_PHACE</name>
<sequence>MEDHCEDKTPANLVDALFRFIINAACKDVKQKRSISLINIETLKNEVEEAKKTGSMDEVFGRYCNKRPQMTDCLKKTRDAIAPCLEENEKNAINFTANIVKQLGDFACVKDGDRIAQALNIANQLCQYGYFFPISDSKNLVVKDDSSLYRFQNPYYWPWQNRSPDNVEYAIYLAKRTLRNKQRHGLEEYELESLSNLKKNLANKWDFIMIQAEEQVKASKGLKKADKLVADSQERAYWRVHRPPPGMVGSLEPCPVPTRSWNGGCRTRKRTIEDCRREQVKRTIHFGSLKMPDNAATVTNKLILDEIIKTRNELKNSIEASEARLLLKLEEANDKINKLELENKILKDKVEYLEREAKRKNLIVFGLQKASDEITPEFICSELEELLDVRVNQSEISDLYTIGIGENRPLKIEFVNNFIKSKILKNCSKLKGTNIRIANDLTLKQRQDGQLLRKHLTLARLNDKNSNCFIRRNKLVVDNTSYSPEELEKSDTNEEIVAKPNSATPIPEVPNTSIRGKKQDKDILPVGHKLTRSRTGPGSMNRS</sequence>
<dbReference type="SUPFAM" id="SSF46785">
    <property type="entry name" value="Winged helix' DNA-binding domain"/>
    <property type="match status" value="1"/>
</dbReference>
<reference evidence="5" key="2">
    <citation type="submission" date="2022-10" db="EMBL/GenBank/DDBJ databases">
        <authorList>
            <consortium name="ENA_rothamsted_submissions"/>
            <consortium name="culmorum"/>
            <person name="King R."/>
        </authorList>
    </citation>
    <scope>NUCLEOTIDE SEQUENCE</scope>
</reference>
<reference evidence="5" key="1">
    <citation type="submission" date="2022-01" db="EMBL/GenBank/DDBJ databases">
        <authorList>
            <person name="King R."/>
        </authorList>
    </citation>
    <scope>NUCLEOTIDE SEQUENCE</scope>
</reference>
<dbReference type="Gene3D" id="1.10.10.10">
    <property type="entry name" value="Winged helix-like DNA-binding domain superfamily/Winged helix DNA-binding domain"/>
    <property type="match status" value="1"/>
</dbReference>
<dbReference type="GO" id="GO:0009968">
    <property type="term" value="P:negative regulation of signal transduction"/>
    <property type="evidence" value="ECO:0007669"/>
    <property type="project" value="UniProtKB-KW"/>
</dbReference>
<dbReference type="EMBL" id="OU896721">
    <property type="protein sequence ID" value="CAG9817050.1"/>
    <property type="molecule type" value="Genomic_DNA"/>
</dbReference>
<evidence type="ECO:0000313" key="5">
    <source>
        <dbReference type="EMBL" id="CAG9817050.1"/>
    </source>
</evidence>
<evidence type="ECO:0000259" key="4">
    <source>
        <dbReference type="Pfam" id="PF18148"/>
    </source>
</evidence>
<dbReference type="InterPro" id="IPR047017">
    <property type="entry name" value="RGS6/7/9/11_DHEX_sf"/>
</dbReference>
<dbReference type="InterPro" id="IPR036388">
    <property type="entry name" value="WH-like_DNA-bd_sf"/>
</dbReference>
<evidence type="ECO:0000256" key="2">
    <source>
        <dbReference type="SAM" id="Coils"/>
    </source>
</evidence>